<dbReference type="Gene3D" id="3.30.470.20">
    <property type="entry name" value="ATP-grasp fold, B domain"/>
    <property type="match status" value="1"/>
</dbReference>
<dbReference type="EMBL" id="JAXOJX010000027">
    <property type="protein sequence ID" value="MDZ5458231.1"/>
    <property type="molecule type" value="Genomic_DNA"/>
</dbReference>
<dbReference type="RefSeq" id="WP_322466372.1">
    <property type="nucleotide sequence ID" value="NZ_JAXOJX010000027.1"/>
</dbReference>
<dbReference type="InterPro" id="IPR040803">
    <property type="entry name" value="MfnD_preATP-grasp"/>
</dbReference>
<gene>
    <name evidence="3" type="ORF">SM757_16775</name>
</gene>
<dbReference type="PROSITE" id="PS50975">
    <property type="entry name" value="ATP_GRASP"/>
    <property type="match status" value="1"/>
</dbReference>
<dbReference type="Gene3D" id="3.40.50.11770">
    <property type="match status" value="1"/>
</dbReference>
<dbReference type="InterPro" id="IPR003806">
    <property type="entry name" value="ATP-grasp_PylC-type"/>
</dbReference>
<comment type="caution">
    <text evidence="3">The sequence shown here is derived from an EMBL/GenBank/DDBJ whole genome shotgun (WGS) entry which is preliminary data.</text>
</comment>
<dbReference type="Pfam" id="PF02655">
    <property type="entry name" value="ATP-grasp_3"/>
    <property type="match status" value="1"/>
</dbReference>
<evidence type="ECO:0000259" key="2">
    <source>
        <dbReference type="PROSITE" id="PS50975"/>
    </source>
</evidence>
<reference evidence="3 4" key="1">
    <citation type="submission" date="2023-11" db="EMBL/GenBank/DDBJ databases">
        <title>Draft genome of Azohydromonas lata strain H1 (DSM1123), a polyhydroxyalkanoate producer.</title>
        <authorList>
            <person name="Traversa D."/>
            <person name="D'Addabbo P."/>
            <person name="Pazzani C."/>
            <person name="Manzari C."/>
            <person name="Chiara M."/>
            <person name="Scrascia M."/>
        </authorList>
    </citation>
    <scope>NUCLEOTIDE SEQUENCE [LARGE SCALE GENOMIC DNA]</scope>
    <source>
        <strain evidence="3 4">H1</strain>
    </source>
</reference>
<dbReference type="Gene3D" id="2.30.36.100">
    <property type="match status" value="1"/>
</dbReference>
<dbReference type="InterPro" id="IPR024710">
    <property type="entry name" value="MfnD"/>
</dbReference>
<name>A0ABU5IGG8_9BURK</name>
<dbReference type="Proteomes" id="UP001293718">
    <property type="component" value="Unassembled WGS sequence"/>
</dbReference>
<protein>
    <submittedName>
        <fullName evidence="3">ATP-grasp domain-containing protein</fullName>
    </submittedName>
</protein>
<dbReference type="SUPFAM" id="SSF56059">
    <property type="entry name" value="Glutathione synthetase ATP-binding domain-like"/>
    <property type="match status" value="1"/>
</dbReference>
<organism evidence="3 4">
    <name type="scientific">Azohydromonas lata</name>
    <dbReference type="NCBI Taxonomy" id="45677"/>
    <lineage>
        <taxon>Bacteria</taxon>
        <taxon>Pseudomonadati</taxon>
        <taxon>Pseudomonadota</taxon>
        <taxon>Betaproteobacteria</taxon>
        <taxon>Burkholderiales</taxon>
        <taxon>Sphaerotilaceae</taxon>
        <taxon>Azohydromonas</taxon>
    </lineage>
</organism>
<evidence type="ECO:0000313" key="3">
    <source>
        <dbReference type="EMBL" id="MDZ5458231.1"/>
    </source>
</evidence>
<keyword evidence="1" id="KW-0547">Nucleotide-binding</keyword>
<evidence type="ECO:0000313" key="4">
    <source>
        <dbReference type="Proteomes" id="UP001293718"/>
    </source>
</evidence>
<dbReference type="InterPro" id="IPR011761">
    <property type="entry name" value="ATP-grasp"/>
</dbReference>
<keyword evidence="4" id="KW-1185">Reference proteome</keyword>
<evidence type="ECO:0000256" key="1">
    <source>
        <dbReference type="PROSITE-ProRule" id="PRU00409"/>
    </source>
</evidence>
<keyword evidence="1" id="KW-0067">ATP-binding</keyword>
<accession>A0ABU5IGG8</accession>
<dbReference type="Pfam" id="PF18301">
    <property type="entry name" value="preATP-grasp_3"/>
    <property type="match status" value="1"/>
</dbReference>
<dbReference type="PIRSF" id="PIRSF016766">
    <property type="entry name" value="UCP016766_ATPgrasp"/>
    <property type="match status" value="1"/>
</dbReference>
<feature type="domain" description="ATP-grasp" evidence="2">
    <location>
        <begin position="119"/>
        <end position="315"/>
    </location>
</feature>
<proteinExistence type="predicted"/>
<sequence>MPTQRVFVYEYLSGGGLTGGEDGDDEELLEQGIAMRDALVADLAGAPDIRLSAATTTAESVRAPNLQWVRPREGESPHDFVCRQAAAHDLCWVVAPETAGLLACMRKLVGSRRWVGCDSVALRVAGSKLATLEHLDRHGIATPLRFMGAGQASRWVVKPDDGAGGLHTRVHGTLEQAKADLRQRLRQQQAATLEPWVEGQALSLSLLCGAAGAELLSINAQHIAVGADDGALHFRGVRQGAVALDDPRAPALRRLAQDAAQALPGLRGCVGLDLVWHAQRGPVLIEINPRLTTAFAGLSQRLGRRLALEALAGFTDAEMRYAA</sequence>